<comment type="caution">
    <text evidence="2">The sequence shown here is derived from an EMBL/GenBank/DDBJ whole genome shotgun (WGS) entry which is preliminary data.</text>
</comment>
<evidence type="ECO:0000313" key="2">
    <source>
        <dbReference type="EMBL" id="KAK7346973.1"/>
    </source>
</evidence>
<dbReference type="PANTHER" id="PTHR32487">
    <property type="entry name" value="3-OXO-DELTA(4,5)-STEROID 5-BETA-REDUCTASE"/>
    <property type="match status" value="1"/>
</dbReference>
<keyword evidence="3" id="KW-1185">Reference proteome</keyword>
<feature type="compositionally biased region" description="Basic and acidic residues" evidence="1">
    <location>
        <begin position="27"/>
        <end position="41"/>
    </location>
</feature>
<gene>
    <name evidence="2" type="ORF">VNO80_21497</name>
</gene>
<dbReference type="Proteomes" id="UP001374584">
    <property type="component" value="Unassembled WGS sequence"/>
</dbReference>
<dbReference type="PANTHER" id="PTHR32487:SF30">
    <property type="entry name" value="3-OXO-DELTA(4,5)-STEROID 5-BETA-REDUCTASE-LIKE PROTEIN"/>
    <property type="match status" value="1"/>
</dbReference>
<protein>
    <submittedName>
        <fullName evidence="2">Uncharacterized protein</fullName>
    </submittedName>
</protein>
<dbReference type="AlphaFoldDB" id="A0AAN9M873"/>
<reference evidence="2 3" key="1">
    <citation type="submission" date="2024-01" db="EMBL/GenBank/DDBJ databases">
        <title>The genomes of 5 underutilized Papilionoideae crops provide insights into root nodulation and disease resistanc.</title>
        <authorList>
            <person name="Jiang F."/>
        </authorList>
    </citation>
    <scope>NUCLEOTIDE SEQUENCE [LARGE SCALE GENOMIC DNA]</scope>
    <source>
        <strain evidence="2">JINMINGXINNONG_FW02</strain>
        <tissue evidence="2">Leaves</tissue>
    </source>
</reference>
<name>A0AAN9M873_PHACN</name>
<dbReference type="Gene3D" id="3.40.50.720">
    <property type="entry name" value="NAD(P)-binding Rossmann-like Domain"/>
    <property type="match status" value="1"/>
</dbReference>
<evidence type="ECO:0000313" key="3">
    <source>
        <dbReference type="Proteomes" id="UP001374584"/>
    </source>
</evidence>
<organism evidence="2 3">
    <name type="scientific">Phaseolus coccineus</name>
    <name type="common">Scarlet runner bean</name>
    <name type="synonym">Phaseolus multiflorus</name>
    <dbReference type="NCBI Taxonomy" id="3886"/>
    <lineage>
        <taxon>Eukaryota</taxon>
        <taxon>Viridiplantae</taxon>
        <taxon>Streptophyta</taxon>
        <taxon>Embryophyta</taxon>
        <taxon>Tracheophyta</taxon>
        <taxon>Spermatophyta</taxon>
        <taxon>Magnoliopsida</taxon>
        <taxon>eudicotyledons</taxon>
        <taxon>Gunneridae</taxon>
        <taxon>Pentapetalae</taxon>
        <taxon>rosids</taxon>
        <taxon>fabids</taxon>
        <taxon>Fabales</taxon>
        <taxon>Fabaceae</taxon>
        <taxon>Papilionoideae</taxon>
        <taxon>50 kb inversion clade</taxon>
        <taxon>NPAAA clade</taxon>
        <taxon>indigoferoid/millettioid clade</taxon>
        <taxon>Phaseoleae</taxon>
        <taxon>Phaseolus</taxon>
    </lineage>
</organism>
<feature type="region of interest" description="Disordered" evidence="1">
    <location>
        <begin position="1"/>
        <end position="62"/>
    </location>
</feature>
<evidence type="ECO:0000256" key="1">
    <source>
        <dbReference type="SAM" id="MobiDB-lite"/>
    </source>
</evidence>
<dbReference type="EMBL" id="JAYMYR010000008">
    <property type="protein sequence ID" value="KAK7346973.1"/>
    <property type="molecule type" value="Genomic_DNA"/>
</dbReference>
<proteinExistence type="predicted"/>
<sequence length="318" mass="36384">MGVLSRFENKIMEMRKRRSGGGSEVGNSEKKIKPRTSEERERKRKGNENNSSKRKLFPEKSNPRVREEGHLCLFRSPSDQCPSYAICPSHQCLSFDVGIQKGVKEEQRQGGLGARVVHKRTGLIPRRQLKFWRVGMNLKVVIPRFLYEWDDAQSSSSTFLLFFNFLFHLFRLSSSSLTTSKLHQAPQSHHSVALVLGVMGIVANNLAHIQPLPTTPNGLWTNKPREAQNYQVNNAMLRNVPRAVIPNAPDLRHVLLQTGAKQYLGPFEVELFGKIEARDPSFTKNMPRLDVLNFYYTQEYMLFDEIRKSKGLFLLIAS</sequence>
<accession>A0AAN9M873</accession>